<organism evidence="1">
    <name type="scientific">Blastochloris viridis</name>
    <name type="common">Rhodopseudomonas viridis</name>
    <dbReference type="NCBI Taxonomy" id="1079"/>
    <lineage>
        <taxon>Bacteria</taxon>
        <taxon>Pseudomonadati</taxon>
        <taxon>Pseudomonadota</taxon>
        <taxon>Alphaproteobacteria</taxon>
        <taxon>Hyphomicrobiales</taxon>
        <taxon>Blastochloridaceae</taxon>
        <taxon>Blastochloris</taxon>
    </lineage>
</organism>
<dbReference type="KEGG" id="bvr:BVIR_1624"/>
<dbReference type="EMBL" id="AP014854">
    <property type="protein sequence ID" value="BAS00716.1"/>
    <property type="molecule type" value="Genomic_DNA"/>
</dbReference>
<dbReference type="AlphaFoldDB" id="A0A182D5M2"/>
<dbReference type="PATRIC" id="fig|1079.6.peg.1682"/>
<protein>
    <submittedName>
        <fullName evidence="1">Uncharacterized protein</fullName>
    </submittedName>
</protein>
<evidence type="ECO:0000313" key="1">
    <source>
        <dbReference type="EMBL" id="BAS00716.1"/>
    </source>
</evidence>
<dbReference type="OrthoDB" id="2371077at2"/>
<proteinExistence type="predicted"/>
<name>A0A182D5M2_BLAVI</name>
<reference evidence="1" key="1">
    <citation type="journal article" date="2015" name="Genome Announc.">
        <title>Complete Genome Sequence of the Bacteriochlorophyll b-Producing Photosynthetic Bacterium Blastochloris viridis.</title>
        <authorList>
            <person name="Tsukatani Y."/>
            <person name="Hirose Y."/>
            <person name="Harada J."/>
            <person name="Misawa N."/>
            <person name="Mori K."/>
            <person name="Inoue K."/>
            <person name="Tamiaki H."/>
        </authorList>
    </citation>
    <scope>NUCLEOTIDE SEQUENCE [LARGE SCALE GENOMIC DNA]</scope>
    <source>
        <strain evidence="1">DSM 133</strain>
    </source>
</reference>
<sequence length="331" mass="35652">MTAPDEPATRHRLDGLEPDNLLAFLALLGLLRALEAESRDSLRPRAAWDVEHPPLRPVLHLARPLTQTEVAEAAAAGVARLAAAHEFGGRADLDHPRPDARDLLKAAAASPETRQRADLLTALMSDAAVKDAKDPATAPVDPTPLCLLFGQGHQHFLDRLASVPRTEVPPPRGRGKKAVAVSAADCLAEALFKPWHRDDPTFSFRWDPAEDVRYALMPGDPTDPAYKGGTQHGANRLAAIGIAALTLAPEPRAGRVRPAILGGRSDARGFSFAWPVWREPATLAAIRALLGHPGLRTPAALAHLGVDHVLVARRISVGKFMNFTRARAEER</sequence>
<dbReference type="RefSeq" id="WP_055037197.1">
    <property type="nucleotide sequence ID" value="NZ_AP014854.2"/>
</dbReference>
<gene>
    <name evidence="1" type="ORF">BV133_3122</name>
</gene>
<accession>A0A182D5M2</accession>